<proteinExistence type="predicted"/>
<feature type="domain" description="Putative plant transposon protein" evidence="1">
    <location>
        <begin position="70"/>
        <end position="217"/>
    </location>
</feature>
<comment type="caution">
    <text evidence="2">The sequence shown here is derived from an EMBL/GenBank/DDBJ whole genome shotgun (WGS) entry which is preliminary data.</text>
</comment>
<dbReference type="InterPro" id="IPR046796">
    <property type="entry name" value="Transposase_32_dom"/>
</dbReference>
<evidence type="ECO:0000313" key="3">
    <source>
        <dbReference type="Proteomes" id="UP001341840"/>
    </source>
</evidence>
<protein>
    <recommendedName>
        <fullName evidence="1">Putative plant transposon protein domain-containing protein</fullName>
    </recommendedName>
</protein>
<reference evidence="2 3" key="1">
    <citation type="journal article" date="2023" name="Plants (Basel)">
        <title>Bridging the Gap: Combining Genomics and Transcriptomics Approaches to Understand Stylosanthes scabra, an Orphan Legume from the Brazilian Caatinga.</title>
        <authorList>
            <person name="Ferreira-Neto J.R.C."/>
            <person name="da Silva M.D."/>
            <person name="Binneck E."/>
            <person name="de Melo N.F."/>
            <person name="da Silva R.H."/>
            <person name="de Melo A.L.T.M."/>
            <person name="Pandolfi V."/>
            <person name="Bustamante F.O."/>
            <person name="Brasileiro-Vidal A.C."/>
            <person name="Benko-Iseppon A.M."/>
        </authorList>
    </citation>
    <scope>NUCLEOTIDE SEQUENCE [LARGE SCALE GENOMIC DNA]</scope>
    <source>
        <tissue evidence="2">Leaves</tissue>
    </source>
</reference>
<accession>A0ABU6VTU3</accession>
<dbReference type="Pfam" id="PF20167">
    <property type="entry name" value="Transposase_32"/>
    <property type="match status" value="1"/>
</dbReference>
<dbReference type="Proteomes" id="UP001341840">
    <property type="component" value="Unassembled WGS sequence"/>
</dbReference>
<name>A0ABU6VTU3_9FABA</name>
<organism evidence="2 3">
    <name type="scientific">Stylosanthes scabra</name>
    <dbReference type="NCBI Taxonomy" id="79078"/>
    <lineage>
        <taxon>Eukaryota</taxon>
        <taxon>Viridiplantae</taxon>
        <taxon>Streptophyta</taxon>
        <taxon>Embryophyta</taxon>
        <taxon>Tracheophyta</taxon>
        <taxon>Spermatophyta</taxon>
        <taxon>Magnoliopsida</taxon>
        <taxon>eudicotyledons</taxon>
        <taxon>Gunneridae</taxon>
        <taxon>Pentapetalae</taxon>
        <taxon>rosids</taxon>
        <taxon>fabids</taxon>
        <taxon>Fabales</taxon>
        <taxon>Fabaceae</taxon>
        <taxon>Papilionoideae</taxon>
        <taxon>50 kb inversion clade</taxon>
        <taxon>dalbergioids sensu lato</taxon>
        <taxon>Dalbergieae</taxon>
        <taxon>Pterocarpus clade</taxon>
        <taxon>Stylosanthes</taxon>
    </lineage>
</organism>
<sequence>MASLSNSARKIKGKEITLDEDNFDAHRFKTPFYEHFFNSCVASKSIIPDTKFNLQEGQYPQIQQEIELCGWKRLAKPKKRISQAIIREFYANAHIDPEAEGNHIRFHTFVRGVLMNFNMERIKTILKLEGPLDSETTFRSRMIPANQDLDAVIRALCVEESVWALGARNNPLYLKHSDLRPIPRGWHEFIIHNILPTTNQSEIMVERAVFILCIMYSQEV</sequence>
<evidence type="ECO:0000313" key="2">
    <source>
        <dbReference type="EMBL" id="MED6175263.1"/>
    </source>
</evidence>
<dbReference type="EMBL" id="JASCZI010152050">
    <property type="protein sequence ID" value="MED6175263.1"/>
    <property type="molecule type" value="Genomic_DNA"/>
</dbReference>
<keyword evidence="3" id="KW-1185">Reference proteome</keyword>
<evidence type="ECO:0000259" key="1">
    <source>
        <dbReference type="Pfam" id="PF20167"/>
    </source>
</evidence>
<gene>
    <name evidence="2" type="ORF">PIB30_076808</name>
</gene>